<dbReference type="RefSeq" id="XP_022668723.1">
    <property type="nucleotide sequence ID" value="XM_022812988.1"/>
</dbReference>
<evidence type="ECO:0000313" key="3">
    <source>
        <dbReference type="Proteomes" id="UP000594260"/>
    </source>
</evidence>
<proteinExistence type="predicted"/>
<evidence type="ECO:0000256" key="1">
    <source>
        <dbReference type="SAM" id="MobiDB-lite"/>
    </source>
</evidence>
<dbReference type="PANTHER" id="PTHR13452">
    <property type="entry name" value="THUMP DOMAIN CONTAINING PROTEIN 1-RELATED"/>
    <property type="match status" value="1"/>
</dbReference>
<dbReference type="GeneID" id="111253508"/>
<feature type="compositionally biased region" description="Basic and acidic residues" evidence="1">
    <location>
        <begin position="254"/>
        <end position="266"/>
    </location>
</feature>
<sequence>MSTAQATGNDAKKRKKNYYIGNQAGAKRAKRSNLLDCGTGLGFLVTINSKQERRATLTAYSLLNEAADRLYGPQEQQNLDKESDGDDIETELKALREENFRFSKLRTEIPSVIFISSKLPKPLEISTDMYTHMPSTVQHIVRLVPVLATCKTQPECVSKKVLEVLEEQHPAVLSKISFFVQLKARHNSEYNSSEARRAFCMELAKKKVCCISLLPHFARFKKYNPEQFNSVQVAKALSNFTSNEGKSKKVNAKNGKEGDDSIEHRNSHTCRVLPNENSTAPETSDCVARDNNEDSDLKKEDGT</sequence>
<accession>A0A7M7MDN3</accession>
<feature type="region of interest" description="Disordered" evidence="1">
    <location>
        <begin position="244"/>
        <end position="303"/>
    </location>
</feature>
<dbReference type="GO" id="GO:0003723">
    <property type="term" value="F:RNA binding"/>
    <property type="evidence" value="ECO:0007669"/>
    <property type="project" value="InterPro"/>
</dbReference>
<evidence type="ECO:0000313" key="2">
    <source>
        <dbReference type="EnsemblMetazoa" id="XP_022668723"/>
    </source>
</evidence>
<keyword evidence="3" id="KW-1185">Reference proteome</keyword>
<protein>
    <recommendedName>
        <fullName evidence="4">THUMP domain-containing protein</fullName>
    </recommendedName>
</protein>
<dbReference type="PANTHER" id="PTHR13452:SF10">
    <property type="entry name" value="THUMP DOMAIN-CONTAINING PROTEIN 1"/>
    <property type="match status" value="1"/>
</dbReference>
<dbReference type="EnsemblMetazoa" id="XM_022812988">
    <property type="protein sequence ID" value="XP_022668723"/>
    <property type="gene ID" value="LOC111253508"/>
</dbReference>
<dbReference type="AlphaFoldDB" id="A0A7M7MDN3"/>
<feature type="compositionally biased region" description="Basic and acidic residues" evidence="1">
    <location>
        <begin position="287"/>
        <end position="303"/>
    </location>
</feature>
<dbReference type="InterPro" id="IPR040183">
    <property type="entry name" value="THUMPD1-like"/>
</dbReference>
<reference evidence="2" key="1">
    <citation type="submission" date="2021-01" db="UniProtKB">
        <authorList>
            <consortium name="EnsemblMetazoa"/>
        </authorList>
    </citation>
    <scope>IDENTIFICATION</scope>
</reference>
<dbReference type="Proteomes" id="UP000594260">
    <property type="component" value="Unplaced"/>
</dbReference>
<evidence type="ECO:0008006" key="4">
    <source>
        <dbReference type="Google" id="ProtNLM"/>
    </source>
</evidence>
<name>A0A7M7MDN3_VARDE</name>
<organism evidence="2 3">
    <name type="scientific">Varroa destructor</name>
    <name type="common">Honeybee mite</name>
    <dbReference type="NCBI Taxonomy" id="109461"/>
    <lineage>
        <taxon>Eukaryota</taxon>
        <taxon>Metazoa</taxon>
        <taxon>Ecdysozoa</taxon>
        <taxon>Arthropoda</taxon>
        <taxon>Chelicerata</taxon>
        <taxon>Arachnida</taxon>
        <taxon>Acari</taxon>
        <taxon>Parasitiformes</taxon>
        <taxon>Mesostigmata</taxon>
        <taxon>Gamasina</taxon>
        <taxon>Dermanyssoidea</taxon>
        <taxon>Varroidae</taxon>
        <taxon>Varroa</taxon>
    </lineage>
</organism>
<dbReference type="GO" id="GO:0006400">
    <property type="term" value="P:tRNA modification"/>
    <property type="evidence" value="ECO:0007669"/>
    <property type="project" value="InterPro"/>
</dbReference>